<protein>
    <recommendedName>
        <fullName evidence="7">BTB domain-containing protein</fullName>
    </recommendedName>
</protein>
<evidence type="ECO:0000313" key="5">
    <source>
        <dbReference type="EMBL" id="TVU42616.1"/>
    </source>
</evidence>
<feature type="domain" description="MATH" evidence="4">
    <location>
        <begin position="35"/>
        <end position="169"/>
    </location>
</feature>
<dbReference type="Gene3D" id="1.25.40.420">
    <property type="match status" value="1"/>
</dbReference>
<dbReference type="Proteomes" id="UP000324897">
    <property type="component" value="Unassembled WGS sequence"/>
</dbReference>
<dbReference type="EMBL" id="RWGY01000005">
    <property type="protein sequence ID" value="TVU42616.1"/>
    <property type="molecule type" value="Genomic_DNA"/>
</dbReference>
<dbReference type="Pfam" id="PF24570">
    <property type="entry name" value="BACK_BPM_SPOP"/>
    <property type="match status" value="2"/>
</dbReference>
<dbReference type="InterPro" id="IPR011333">
    <property type="entry name" value="SKP1/BTB/POZ_sf"/>
</dbReference>
<accession>A0A5J9W3W5</accession>
<dbReference type="Gene3D" id="6.10.250.3030">
    <property type="match status" value="1"/>
</dbReference>
<sequence>MMDGYYSTRPPPPNYMSAAHPFPPPAQLAVVAPSHGAHLFEVANYSRHRDLAARSFLCSATFDVGGCAWSLRFYPNGDNFVAGHDGYVAVAVELMTRDAAVSVVYDLRLVDAATGARYTGLEAARAAFDTRGSVEGFAHLWHCSLFMRKDELEDSVFLRDDRLVIECRIHVLNGSRVVPEDSPPPAEAGAPPPCSDLPDHLGRLLREGYGADVTFDVKGRSFAAHRILLAARSPVFKAELLGPMKEGNEDRVNVRGIRPEVFEALLHFAYTDSLPAMAAGDKDDGNVEMMRDLLVAADRYAMDRLKLVCEQALSRSLTVENVSTASVLANRYSCGRLKGACSAFVMSNGMDDVVTTQGYAGLKRDRPDVLIELLEKAVKLRKIRVNLKLSLLISSAVPFIDSIHKKRSTSSHRRHRLQVRPPLLSPPQSACAIAAAQLIILCPEASRSAATKRVMSATDVKTVSTCQPPETAQGTHVFDILGYSKHRGLGFDSAVQSGVFIVAGHQWALVVYPDGCGGEEPEKTDLVAMYVHLLRSGAKVAASCDIRLVDHATGVAESVITPALAASVRVFDPEDHSRRMPYVFMKLQELEKYLKTDRLTIECVLTVRKEPRVSKTKVFSRIQAPPSNIKQQLANLLEQKEGADVVFSVAGETIMAHKIVLAMRSPVFKAELCGPMSHDRGKHPIVIEDMQPDVFRAFLYFIYTDSMKGGVDGDGDCNRQSCEMIRHLLVAADRYDVKRLKLICQSILCKNLHVRNLATTLALADQHHCGRLKDACIKFMSCLSTMDKLR</sequence>
<dbReference type="SMART" id="SM00225">
    <property type="entry name" value="BTB"/>
    <property type="match status" value="2"/>
</dbReference>
<dbReference type="InterPro" id="IPR056423">
    <property type="entry name" value="BACK_BPM_SPOP"/>
</dbReference>
<dbReference type="InterPro" id="IPR045005">
    <property type="entry name" value="BPM1-6"/>
</dbReference>
<dbReference type="Pfam" id="PF22486">
    <property type="entry name" value="MATH_2"/>
    <property type="match status" value="2"/>
</dbReference>
<evidence type="ECO:0008006" key="7">
    <source>
        <dbReference type="Google" id="ProtNLM"/>
    </source>
</evidence>
<dbReference type="OrthoDB" id="432528at2759"/>
<dbReference type="Gene3D" id="3.30.710.10">
    <property type="entry name" value="Potassium Channel Kv1.1, Chain A"/>
    <property type="match status" value="2"/>
</dbReference>
<evidence type="ECO:0000256" key="2">
    <source>
        <dbReference type="ARBA" id="ARBA00010846"/>
    </source>
</evidence>
<dbReference type="GO" id="GO:0016567">
    <property type="term" value="P:protein ubiquitination"/>
    <property type="evidence" value="ECO:0007669"/>
    <property type="project" value="InterPro"/>
</dbReference>
<keyword evidence="6" id="KW-1185">Reference proteome</keyword>
<dbReference type="Gene3D" id="2.60.210.10">
    <property type="entry name" value="Apoptosis, Tumor Necrosis Factor Receptor Associated Protein 2, Chain A"/>
    <property type="match status" value="2"/>
</dbReference>
<evidence type="ECO:0000256" key="1">
    <source>
        <dbReference type="ARBA" id="ARBA00004906"/>
    </source>
</evidence>
<evidence type="ECO:0000259" key="3">
    <source>
        <dbReference type="PROSITE" id="PS50097"/>
    </source>
</evidence>
<dbReference type="PANTHER" id="PTHR26379:SF266">
    <property type="entry name" value="OS08G0227200 PROTEIN"/>
    <property type="match status" value="1"/>
</dbReference>
<feature type="domain" description="MATH" evidence="4">
    <location>
        <begin position="473"/>
        <end position="605"/>
    </location>
</feature>
<dbReference type="InterPro" id="IPR002083">
    <property type="entry name" value="MATH/TRAF_dom"/>
</dbReference>
<feature type="domain" description="BTB" evidence="3">
    <location>
        <begin position="643"/>
        <end position="707"/>
    </location>
</feature>
<dbReference type="InterPro" id="IPR000210">
    <property type="entry name" value="BTB/POZ_dom"/>
</dbReference>
<dbReference type="CDD" id="cd00121">
    <property type="entry name" value="MATH"/>
    <property type="match status" value="2"/>
</dbReference>
<dbReference type="InterPro" id="IPR008974">
    <property type="entry name" value="TRAF-like"/>
</dbReference>
<dbReference type="PANTHER" id="PTHR26379">
    <property type="entry name" value="BTB/POZ AND MATH DOMAIN-CONTAINING PROTEIN 1"/>
    <property type="match status" value="1"/>
</dbReference>
<evidence type="ECO:0000259" key="4">
    <source>
        <dbReference type="PROSITE" id="PS50144"/>
    </source>
</evidence>
<dbReference type="CDD" id="cd18280">
    <property type="entry name" value="BTB_POZ_BPM_plant"/>
    <property type="match status" value="1"/>
</dbReference>
<organism evidence="5 6">
    <name type="scientific">Eragrostis curvula</name>
    <name type="common">weeping love grass</name>
    <dbReference type="NCBI Taxonomy" id="38414"/>
    <lineage>
        <taxon>Eukaryota</taxon>
        <taxon>Viridiplantae</taxon>
        <taxon>Streptophyta</taxon>
        <taxon>Embryophyta</taxon>
        <taxon>Tracheophyta</taxon>
        <taxon>Spermatophyta</taxon>
        <taxon>Magnoliopsida</taxon>
        <taxon>Liliopsida</taxon>
        <taxon>Poales</taxon>
        <taxon>Poaceae</taxon>
        <taxon>PACMAD clade</taxon>
        <taxon>Chloridoideae</taxon>
        <taxon>Eragrostideae</taxon>
        <taxon>Eragrostidinae</taxon>
        <taxon>Eragrostis</taxon>
    </lineage>
</organism>
<feature type="non-terminal residue" evidence="5">
    <location>
        <position position="1"/>
    </location>
</feature>
<name>A0A5J9W3W5_9POAL</name>
<dbReference type="PROSITE" id="PS50097">
    <property type="entry name" value="BTB"/>
    <property type="match status" value="2"/>
</dbReference>
<dbReference type="SUPFAM" id="SSF54695">
    <property type="entry name" value="POZ domain"/>
    <property type="match status" value="2"/>
</dbReference>
<comment type="pathway">
    <text evidence="1">Protein modification; protein ubiquitination.</text>
</comment>
<comment type="caution">
    <text evidence="5">The sequence shown here is derived from an EMBL/GenBank/DDBJ whole genome shotgun (WGS) entry which is preliminary data.</text>
</comment>
<comment type="similarity">
    <text evidence="2">Belongs to the Tdpoz family.</text>
</comment>
<gene>
    <name evidence="5" type="ORF">EJB05_09035</name>
</gene>
<dbReference type="AlphaFoldDB" id="A0A5J9W3W5"/>
<proteinExistence type="inferred from homology"/>
<feature type="domain" description="BTB" evidence="3">
    <location>
        <begin position="211"/>
        <end position="278"/>
    </location>
</feature>
<dbReference type="Pfam" id="PF00651">
    <property type="entry name" value="BTB"/>
    <property type="match status" value="2"/>
</dbReference>
<dbReference type="SUPFAM" id="SSF49599">
    <property type="entry name" value="TRAF domain-like"/>
    <property type="match status" value="2"/>
</dbReference>
<reference evidence="5 6" key="1">
    <citation type="journal article" date="2019" name="Sci. Rep.">
        <title>A high-quality genome of Eragrostis curvula grass provides insights into Poaceae evolution and supports new strategies to enhance forage quality.</title>
        <authorList>
            <person name="Carballo J."/>
            <person name="Santos B.A.C.M."/>
            <person name="Zappacosta D."/>
            <person name="Garbus I."/>
            <person name="Selva J.P."/>
            <person name="Gallo C.A."/>
            <person name="Diaz A."/>
            <person name="Albertini E."/>
            <person name="Caccamo M."/>
            <person name="Echenique V."/>
        </authorList>
    </citation>
    <scope>NUCLEOTIDE SEQUENCE [LARGE SCALE GENOMIC DNA]</scope>
    <source>
        <strain evidence="6">cv. Victoria</strain>
        <tissue evidence="5">Leaf</tissue>
    </source>
</reference>
<dbReference type="PROSITE" id="PS50144">
    <property type="entry name" value="MATH"/>
    <property type="match status" value="2"/>
</dbReference>
<dbReference type="Gramene" id="TVU42616">
    <property type="protein sequence ID" value="TVU42616"/>
    <property type="gene ID" value="EJB05_09035"/>
</dbReference>
<evidence type="ECO:0000313" key="6">
    <source>
        <dbReference type="Proteomes" id="UP000324897"/>
    </source>
</evidence>